<organism evidence="2 3">
    <name type="scientific">Azospirillum ramasamyi</name>
    <dbReference type="NCBI Taxonomy" id="682998"/>
    <lineage>
        <taxon>Bacteria</taxon>
        <taxon>Pseudomonadati</taxon>
        <taxon>Pseudomonadota</taxon>
        <taxon>Alphaproteobacteria</taxon>
        <taxon>Rhodospirillales</taxon>
        <taxon>Azospirillaceae</taxon>
        <taxon>Azospirillum</taxon>
    </lineage>
</organism>
<keyword evidence="3" id="KW-1185">Reference proteome</keyword>
<proteinExistence type="predicted"/>
<dbReference type="InterPro" id="IPR010982">
    <property type="entry name" value="Lambda_DNA-bd_dom_sf"/>
</dbReference>
<name>A0A2U9S4W6_9PROT</name>
<dbReference type="OrthoDB" id="8239508at2"/>
<dbReference type="Gene3D" id="1.10.260.40">
    <property type="entry name" value="lambda repressor-like DNA-binding domains"/>
    <property type="match status" value="1"/>
</dbReference>
<dbReference type="CDD" id="cd00093">
    <property type="entry name" value="HTH_XRE"/>
    <property type="match status" value="1"/>
</dbReference>
<feature type="domain" description="HTH cro/C1-type" evidence="1">
    <location>
        <begin position="55"/>
        <end position="85"/>
    </location>
</feature>
<dbReference type="SUPFAM" id="SSF47413">
    <property type="entry name" value="lambda repressor-like DNA-binding domains"/>
    <property type="match status" value="1"/>
</dbReference>
<dbReference type="Pfam" id="PF01381">
    <property type="entry name" value="HTH_3"/>
    <property type="match status" value="1"/>
</dbReference>
<dbReference type="InterPro" id="IPR001387">
    <property type="entry name" value="Cro/C1-type_HTH"/>
</dbReference>
<evidence type="ECO:0000313" key="3">
    <source>
        <dbReference type="Proteomes" id="UP000249605"/>
    </source>
</evidence>
<dbReference type="EMBL" id="CP029829">
    <property type="protein sequence ID" value="AWU94057.1"/>
    <property type="molecule type" value="Genomic_DNA"/>
</dbReference>
<reference evidence="2 3" key="1">
    <citation type="journal article" date="2019" name="Int. J. Syst. Evol. Microbiol.">
        <title>Azospirillum ramasamyi sp. nov., a novel diazotrophic bacterium isolated from fermented bovine products.</title>
        <authorList>
            <person name="Anandham R."/>
            <person name="Heo J."/>
            <person name="Krishnamoorthy R."/>
            <person name="SenthilKumar M."/>
            <person name="Gopal N.O."/>
            <person name="Kim S.J."/>
            <person name="Kwon S.W."/>
        </authorList>
    </citation>
    <scope>NUCLEOTIDE SEQUENCE [LARGE SCALE GENOMIC DNA]</scope>
    <source>
        <strain evidence="2 3">M2T2B2</strain>
    </source>
</reference>
<evidence type="ECO:0000259" key="1">
    <source>
        <dbReference type="PROSITE" id="PS50943"/>
    </source>
</evidence>
<sequence>MCGNIRSSVRLLTNSALLRLGAYRERPLSNSSNVFRRKRLIAGTLEFLKWTPEDLKAWRGRLGMTQAAAADALGISRRSYIDREKPEARISRETVLACLYLEQQVGTG</sequence>
<dbReference type="KEGG" id="azm:DM194_07160"/>
<dbReference type="AlphaFoldDB" id="A0A2U9S4W6"/>
<evidence type="ECO:0000313" key="2">
    <source>
        <dbReference type="EMBL" id="AWU94057.1"/>
    </source>
</evidence>
<dbReference type="Proteomes" id="UP000249605">
    <property type="component" value="Chromosome"/>
</dbReference>
<dbReference type="PROSITE" id="PS50943">
    <property type="entry name" value="HTH_CROC1"/>
    <property type="match status" value="1"/>
</dbReference>
<accession>A0A2U9S4W6</accession>
<dbReference type="GO" id="GO:0003677">
    <property type="term" value="F:DNA binding"/>
    <property type="evidence" value="ECO:0007669"/>
    <property type="project" value="InterPro"/>
</dbReference>
<gene>
    <name evidence="2" type="ORF">DM194_07160</name>
</gene>
<protein>
    <recommendedName>
        <fullName evidence="1">HTH cro/C1-type domain-containing protein</fullName>
    </recommendedName>
</protein>